<feature type="transmembrane region" description="Helical" evidence="8">
    <location>
        <begin position="74"/>
        <end position="94"/>
    </location>
</feature>
<gene>
    <name evidence="9" type="ORF">CDAUBV1_LOCUS15412</name>
</gene>
<dbReference type="PANTHER" id="PTHR15819">
    <property type="entry name" value="TRANSMEMBRANE PROTEIN FAM155"/>
    <property type="match status" value="1"/>
</dbReference>
<evidence type="ECO:0000256" key="3">
    <source>
        <dbReference type="ARBA" id="ARBA00022989"/>
    </source>
</evidence>
<feature type="compositionally biased region" description="Low complexity" evidence="7">
    <location>
        <begin position="405"/>
        <end position="421"/>
    </location>
</feature>
<dbReference type="GO" id="GO:0015275">
    <property type="term" value="F:stretch-activated, monoatomic cation-selective, calcium channel activity"/>
    <property type="evidence" value="ECO:0007669"/>
    <property type="project" value="TreeGrafter"/>
</dbReference>
<evidence type="ECO:0000256" key="5">
    <source>
        <dbReference type="ARBA" id="ARBA00023180"/>
    </source>
</evidence>
<evidence type="ECO:0000256" key="8">
    <source>
        <dbReference type="SAM" id="Phobius"/>
    </source>
</evidence>
<comment type="caution">
    <text evidence="9">The sequence shown here is derived from an EMBL/GenBank/DDBJ whole genome shotgun (WGS) entry which is preliminary data.</text>
</comment>
<evidence type="ECO:0000313" key="10">
    <source>
        <dbReference type="Proteomes" id="UP001497525"/>
    </source>
</evidence>
<feature type="compositionally biased region" description="Low complexity" evidence="7">
    <location>
        <begin position="435"/>
        <end position="447"/>
    </location>
</feature>
<dbReference type="GO" id="GO:0098703">
    <property type="term" value="P:calcium ion import across plasma membrane"/>
    <property type="evidence" value="ECO:0007669"/>
    <property type="project" value="TreeGrafter"/>
</dbReference>
<evidence type="ECO:0000256" key="6">
    <source>
        <dbReference type="ARBA" id="ARBA00029445"/>
    </source>
</evidence>
<keyword evidence="5" id="KW-0325">Glycoprotein</keyword>
<evidence type="ECO:0000256" key="2">
    <source>
        <dbReference type="ARBA" id="ARBA00022692"/>
    </source>
</evidence>
<evidence type="ECO:0000256" key="4">
    <source>
        <dbReference type="ARBA" id="ARBA00023136"/>
    </source>
</evidence>
<protein>
    <submittedName>
        <fullName evidence="9">Uncharacterized protein</fullName>
    </submittedName>
</protein>
<keyword evidence="3 8" id="KW-1133">Transmembrane helix</keyword>
<evidence type="ECO:0000256" key="7">
    <source>
        <dbReference type="SAM" id="MobiDB-lite"/>
    </source>
</evidence>
<dbReference type="AlphaFoldDB" id="A0AAV2TVN9"/>
<dbReference type="PANTHER" id="PTHR15819:SF11">
    <property type="entry name" value="MID1, ISOFORM A"/>
    <property type="match status" value="1"/>
</dbReference>
<keyword evidence="4 8" id="KW-0472">Membrane</keyword>
<proteinExistence type="inferred from homology"/>
<evidence type="ECO:0000313" key="9">
    <source>
        <dbReference type="EMBL" id="CAL5140241.1"/>
    </source>
</evidence>
<keyword evidence="2 8" id="KW-0812">Transmembrane</keyword>
<dbReference type="Proteomes" id="UP001497525">
    <property type="component" value="Unassembled WGS sequence"/>
</dbReference>
<name>A0AAV2TVN9_CALDB</name>
<accession>A0AAV2TVN9</accession>
<dbReference type="EMBL" id="CAXLJL010000711">
    <property type="protein sequence ID" value="CAL5140241.1"/>
    <property type="molecule type" value="Genomic_DNA"/>
</dbReference>
<comment type="similarity">
    <text evidence="6">Belongs to the NALF family.</text>
</comment>
<comment type="subcellular location">
    <subcellularLocation>
        <location evidence="1">Membrane</location>
        <topology evidence="1">Multi-pass membrane protein</topology>
    </subcellularLocation>
</comment>
<organism evidence="9 10">
    <name type="scientific">Calicophoron daubneyi</name>
    <name type="common">Rumen fluke</name>
    <name type="synonym">Paramphistomum daubneyi</name>
    <dbReference type="NCBI Taxonomy" id="300641"/>
    <lineage>
        <taxon>Eukaryota</taxon>
        <taxon>Metazoa</taxon>
        <taxon>Spiralia</taxon>
        <taxon>Lophotrochozoa</taxon>
        <taxon>Platyhelminthes</taxon>
        <taxon>Trematoda</taxon>
        <taxon>Digenea</taxon>
        <taxon>Plagiorchiida</taxon>
        <taxon>Pronocephalata</taxon>
        <taxon>Paramphistomoidea</taxon>
        <taxon>Paramphistomidae</taxon>
        <taxon>Calicophoron</taxon>
    </lineage>
</organism>
<feature type="region of interest" description="Disordered" evidence="7">
    <location>
        <begin position="405"/>
        <end position="448"/>
    </location>
</feature>
<dbReference type="GO" id="GO:0005886">
    <property type="term" value="C:plasma membrane"/>
    <property type="evidence" value="ECO:0007669"/>
    <property type="project" value="TreeGrafter"/>
</dbReference>
<sequence length="706" mass="80002">MCISGDHGAPLVSSVKSSHHYHHHWNTPLVQSDSFPVSLHRPDFRLNSYSAGALILGPYVTVRTSTFRPRFLPFLFLSLLFLWQISHVTAAINYRPMGSRSLLNADIDNQTSSYPETNLTYLIHLPPGRNTHRQSMWLAKRTRRMPFSRLRRQRTISHSERVMSRFHSREIVEPKYLGPELIEFVCHRLPDPCARAAYLRQYVRHRLCTQIPLLYLLPHLLGTSKDHDDNSSFLLSEYKVGNCDSGRSSLAYVPSDSLFEEFINPSSVCEHNLARLQQLIIGRVEIHFLEFEGLLERSYCRKDSEPQPNVTGEFHCEECRNAYQNWLCASEFPVYFPLDDLELKERIGIQEPQHQQQTVAHLRADPSAPDSARFSSVNLSNSYVVHSRYSSPVWDAPSSVSRSSSQFLPLSDSPPSFPSQSKTSAFRTSPSPVPLQKSSSLSDQSLKLARKPRVPTATKYHLELIRPCVSWCTLVETVCPYFNPSDPTANGGEPAFLCDEGHYYHSSRYQSTYRLDSHCEMDCCFTQSDVNILSVPFSAGSNAHSDEHSSKLSGHDALVAYEQKYQSSCDSPRDRCLNYALVRYNIHGPHAPGSIGQPQLLHSSSSLYANSSLYSSSSRALRLHSCSFIYFWCLIPVILFICHPNLTAQRSSSHKHPSSIHYTVTEASGICSSRLPAVELCSNVSRRRRRRRKRTSVANIVLSVTC</sequence>
<dbReference type="InterPro" id="IPR055288">
    <property type="entry name" value="NALCN_aux_factor_1/2"/>
</dbReference>
<reference evidence="9" key="1">
    <citation type="submission" date="2024-06" db="EMBL/GenBank/DDBJ databases">
        <authorList>
            <person name="Liu X."/>
            <person name="Lenzi L."/>
            <person name="Haldenby T S."/>
            <person name="Uol C."/>
        </authorList>
    </citation>
    <scope>NUCLEOTIDE SEQUENCE</scope>
</reference>
<evidence type="ECO:0000256" key="1">
    <source>
        <dbReference type="ARBA" id="ARBA00004141"/>
    </source>
</evidence>